<keyword evidence="5" id="KW-0472">Membrane</keyword>
<comment type="subcellular location">
    <subcellularLocation>
        <location evidence="1">Membrane</location>
        <topology evidence="1">Multi-pass membrane protein</topology>
    </subcellularLocation>
</comment>
<dbReference type="InParanoid" id="A0A674HES5"/>
<evidence type="ECO:0000256" key="3">
    <source>
        <dbReference type="ARBA" id="ARBA00022692"/>
    </source>
</evidence>
<keyword evidence="4" id="KW-1133">Transmembrane helix</keyword>
<keyword evidence="7" id="KW-1185">Reference proteome</keyword>
<comment type="similarity">
    <text evidence="2">Belongs to the peroxisomal membrane protein PXMP2/4 family.</text>
</comment>
<dbReference type="Proteomes" id="UP000007754">
    <property type="component" value="Chromosome 28"/>
</dbReference>
<sequence length="189" mass="20236">MAEGSGGTGGDGRGVWGHWGRWQRGCCGRSWRSLFSGRLLLLTNTLSCGGLLAAGTEPPAQTPVLPLQGGCSWWAAAWAADAFLYLWLDAAFPARGARCLRTVLRRSWGPAPLGCPGSGEAAVKEKFGSFYKVSPSGVSQLPPVLPGRLERVAGAQILNFLFVPPAYRVFYVNVVTLGWDTYLSYLNTG</sequence>
<organism evidence="6 7">
    <name type="scientific">Taeniopygia guttata</name>
    <name type="common">Zebra finch</name>
    <name type="synonym">Poephila guttata</name>
    <dbReference type="NCBI Taxonomy" id="59729"/>
    <lineage>
        <taxon>Eukaryota</taxon>
        <taxon>Metazoa</taxon>
        <taxon>Chordata</taxon>
        <taxon>Craniata</taxon>
        <taxon>Vertebrata</taxon>
        <taxon>Euteleostomi</taxon>
        <taxon>Archelosauria</taxon>
        <taxon>Archosauria</taxon>
        <taxon>Dinosauria</taxon>
        <taxon>Saurischia</taxon>
        <taxon>Theropoda</taxon>
        <taxon>Coelurosauria</taxon>
        <taxon>Aves</taxon>
        <taxon>Neognathae</taxon>
        <taxon>Neoaves</taxon>
        <taxon>Telluraves</taxon>
        <taxon>Australaves</taxon>
        <taxon>Passeriformes</taxon>
        <taxon>Passeroidea</taxon>
        <taxon>Estrildidae</taxon>
        <taxon>Estrildinae</taxon>
        <taxon>Taeniopygia</taxon>
    </lineage>
</organism>
<evidence type="ECO:0008006" key="8">
    <source>
        <dbReference type="Google" id="ProtNLM"/>
    </source>
</evidence>
<name>A0A674HES5_TAEGU</name>
<evidence type="ECO:0000256" key="4">
    <source>
        <dbReference type="ARBA" id="ARBA00022989"/>
    </source>
</evidence>
<evidence type="ECO:0000256" key="1">
    <source>
        <dbReference type="ARBA" id="ARBA00004141"/>
    </source>
</evidence>
<accession>A0A674HES5</accession>
<dbReference type="Pfam" id="PF04117">
    <property type="entry name" value="Mpv17_PMP22"/>
    <property type="match status" value="1"/>
</dbReference>
<reference evidence="6" key="3">
    <citation type="submission" date="2025-09" db="UniProtKB">
        <authorList>
            <consortium name="Ensembl"/>
        </authorList>
    </citation>
    <scope>IDENTIFICATION</scope>
</reference>
<reference evidence="6" key="2">
    <citation type="submission" date="2025-08" db="UniProtKB">
        <authorList>
            <consortium name="Ensembl"/>
        </authorList>
    </citation>
    <scope>IDENTIFICATION</scope>
</reference>
<protein>
    <recommendedName>
        <fullName evidence="8">MPV17 mitochondrial inner membrane protein like 2</fullName>
    </recommendedName>
</protein>
<evidence type="ECO:0000313" key="7">
    <source>
        <dbReference type="Proteomes" id="UP000007754"/>
    </source>
</evidence>
<dbReference type="Ensembl" id="ENSTGUT00000025388.1">
    <property type="protein sequence ID" value="ENSTGUP00000033073.1"/>
    <property type="gene ID" value="ENSTGUG00000028884.1"/>
</dbReference>
<reference evidence="6 7" key="1">
    <citation type="journal article" date="2010" name="Nature">
        <title>The genome of a songbird.</title>
        <authorList>
            <person name="Warren W.C."/>
            <person name="Clayton D.F."/>
            <person name="Ellegren H."/>
            <person name="Arnold A.P."/>
            <person name="Hillier L.W."/>
            <person name="Kunstner A."/>
            <person name="Searle S."/>
            <person name="White S."/>
            <person name="Vilella A.J."/>
            <person name="Fairley S."/>
            <person name="Heger A."/>
            <person name="Kong L."/>
            <person name="Ponting C.P."/>
            <person name="Jarvis E.D."/>
            <person name="Mello C.V."/>
            <person name="Minx P."/>
            <person name="Lovell P."/>
            <person name="Velho T.A."/>
            <person name="Ferris M."/>
            <person name="Balakrishnan C.N."/>
            <person name="Sinha S."/>
            <person name="Blatti C."/>
            <person name="London S.E."/>
            <person name="Li Y."/>
            <person name="Lin Y.C."/>
            <person name="George J."/>
            <person name="Sweedler J."/>
            <person name="Southey B."/>
            <person name="Gunaratne P."/>
            <person name="Watson M."/>
            <person name="Nam K."/>
            <person name="Backstrom N."/>
            <person name="Smeds L."/>
            <person name="Nabholz B."/>
            <person name="Itoh Y."/>
            <person name="Whitney O."/>
            <person name="Pfenning A.R."/>
            <person name="Howard J."/>
            <person name="Volker M."/>
            <person name="Skinner B.M."/>
            <person name="Griffin D.K."/>
            <person name="Ye L."/>
            <person name="McLaren W.M."/>
            <person name="Flicek P."/>
            <person name="Quesada V."/>
            <person name="Velasco G."/>
            <person name="Lopez-Otin C."/>
            <person name="Puente X.S."/>
            <person name="Olender T."/>
            <person name="Lancet D."/>
            <person name="Smit A.F."/>
            <person name="Hubley R."/>
            <person name="Konkel M.K."/>
            <person name="Walker J.A."/>
            <person name="Batzer M.A."/>
            <person name="Gu W."/>
            <person name="Pollock D.D."/>
            <person name="Chen L."/>
            <person name="Cheng Z."/>
            <person name="Eichler E.E."/>
            <person name="Stapley J."/>
            <person name="Slate J."/>
            <person name="Ekblom R."/>
            <person name="Birkhead T."/>
            <person name="Burke T."/>
            <person name="Burt D."/>
            <person name="Scharff C."/>
            <person name="Adam I."/>
            <person name="Richard H."/>
            <person name="Sultan M."/>
            <person name="Soldatov A."/>
            <person name="Lehrach H."/>
            <person name="Edwards S.V."/>
            <person name="Yang S.P."/>
            <person name="Li X."/>
            <person name="Graves T."/>
            <person name="Fulton L."/>
            <person name="Nelson J."/>
            <person name="Chinwalla A."/>
            <person name="Hou S."/>
            <person name="Mardis E.R."/>
            <person name="Wilson R.K."/>
        </authorList>
    </citation>
    <scope>NUCLEOTIDE SEQUENCE [LARGE SCALE GENOMIC DNA]</scope>
</reference>
<dbReference type="GO" id="GO:0016020">
    <property type="term" value="C:membrane"/>
    <property type="evidence" value="ECO:0007669"/>
    <property type="project" value="UniProtKB-SubCell"/>
</dbReference>
<evidence type="ECO:0000313" key="6">
    <source>
        <dbReference type="Ensembl" id="ENSTGUP00000033073.1"/>
    </source>
</evidence>
<proteinExistence type="inferred from homology"/>
<keyword evidence="3" id="KW-0812">Transmembrane</keyword>
<evidence type="ECO:0000256" key="2">
    <source>
        <dbReference type="ARBA" id="ARBA00006824"/>
    </source>
</evidence>
<dbReference type="InterPro" id="IPR007248">
    <property type="entry name" value="Mpv17_PMP22"/>
</dbReference>
<evidence type="ECO:0000256" key="5">
    <source>
        <dbReference type="ARBA" id="ARBA00023136"/>
    </source>
</evidence>
<dbReference type="AlphaFoldDB" id="A0A674HES5"/>